<keyword evidence="2" id="KW-0547">Nucleotide-binding</keyword>
<dbReference type="EMBL" id="LUCM01010354">
    <property type="protein sequence ID" value="KAA0185607.1"/>
    <property type="molecule type" value="Genomic_DNA"/>
</dbReference>
<dbReference type="Gene3D" id="1.20.890.10">
    <property type="entry name" value="cAMP-dependent protein kinase regulatory subunit, dimerization-anchoring domain"/>
    <property type="match status" value="1"/>
</dbReference>
<dbReference type="Gene3D" id="3.40.50.300">
    <property type="entry name" value="P-loop containing nucleotide triphosphate hydrolases"/>
    <property type="match status" value="1"/>
</dbReference>
<evidence type="ECO:0000256" key="3">
    <source>
        <dbReference type="ARBA" id="ARBA00022777"/>
    </source>
</evidence>
<keyword evidence="1" id="KW-0808">Transferase</keyword>
<dbReference type="OrthoDB" id="417678at2759"/>
<dbReference type="GO" id="GO:0006139">
    <property type="term" value="P:nucleobase-containing compound metabolic process"/>
    <property type="evidence" value="ECO:0007669"/>
    <property type="project" value="InterPro"/>
</dbReference>
<feature type="compositionally biased region" description="Basic and acidic residues" evidence="4">
    <location>
        <begin position="284"/>
        <end position="295"/>
    </location>
</feature>
<feature type="compositionally biased region" description="Low complexity" evidence="4">
    <location>
        <begin position="381"/>
        <end position="392"/>
    </location>
</feature>
<feature type="region of interest" description="Disordered" evidence="4">
    <location>
        <begin position="1"/>
        <end position="59"/>
    </location>
</feature>
<feature type="region of interest" description="Disordered" evidence="4">
    <location>
        <begin position="253"/>
        <end position="300"/>
    </location>
</feature>
<dbReference type="SUPFAM" id="SSF52540">
    <property type="entry name" value="P-loop containing nucleoside triphosphate hydrolases"/>
    <property type="match status" value="1"/>
</dbReference>
<gene>
    <name evidence="5" type="ORF">FBUS_03775</name>
</gene>
<accession>A0A8E0RQW8</accession>
<sequence>MEPIKAFDHLQRMRQDEREAAEAAAAAKLREIEAEETGGANEKQPNPEAEPGLGEQTFTPAAHTALGESGQVTVGIDPTTYDTTDYDEYKFLQTADEVPSIRKSTQTDTIGDLEHYPMSPPPMWKSEDELEQLVSDAQEQLENLRENTDANGYLNSETIIRLLMQKLLSKPCQNQGFVLDGFPKSLEQAEMLFRPDPDDEESVGDEKHPGFHRLITPHHVINLVGSNKFTLHRLYQRLESMGMDPATAKVIPPPWPPGFRTDRPNTVGGPDLGDLPAESPPEEEAPHVTETKEMEDGINDPEGMQKLYGNLETHLERYERRLQVYRALMAPNAAAARNRLISEAIKMAEEERNAEEERQRLILEAAAEAEREKRKAEREAQNIQAAQQAEAQAAKEQEEQQPQKEQEQQQQQQGKEGKIPPPFSDDTGITDDDVLDQPEIVVPREILDGAYRKALDSRLATIPPLPQVPNETEENVLTFFDIREIHPIQINMDADFSNAPELGECRENCMEEIWKAIGRTTAVPLPFSQAAPQEVTDTEQFDEMGKQAERMRLRRIRSCEMRTKRQTAEEEKLRRKQQEDWNQWLSLIKTQEYQCVQAKALPMRHYLMKYVMPDLTQALLDCSEIRPEDPIDFIVSSLQVI</sequence>
<dbReference type="AlphaFoldDB" id="A0A8E0RQW8"/>
<dbReference type="InterPro" id="IPR047499">
    <property type="entry name" value="DD_AK7"/>
</dbReference>
<dbReference type="InterPro" id="IPR000850">
    <property type="entry name" value="Adenylat/UMP-CMP_kin"/>
</dbReference>
<keyword evidence="3 5" id="KW-0418">Kinase</keyword>
<dbReference type="GO" id="GO:0005524">
    <property type="term" value="F:ATP binding"/>
    <property type="evidence" value="ECO:0007669"/>
    <property type="project" value="InterPro"/>
</dbReference>
<feature type="compositionally biased region" description="Basic and acidic residues" evidence="4">
    <location>
        <begin position="393"/>
        <end position="407"/>
    </location>
</feature>
<dbReference type="Pfam" id="PF05186">
    <property type="entry name" value="Dpy-30"/>
    <property type="match status" value="1"/>
</dbReference>
<evidence type="ECO:0000256" key="1">
    <source>
        <dbReference type="ARBA" id="ARBA00022679"/>
    </source>
</evidence>
<dbReference type="PANTHER" id="PTHR23359">
    <property type="entry name" value="NUCLEOTIDE KINASE"/>
    <property type="match status" value="1"/>
</dbReference>
<feature type="compositionally biased region" description="Basic and acidic residues" evidence="4">
    <location>
        <begin position="1"/>
        <end position="21"/>
    </location>
</feature>
<name>A0A8E0RQW8_9TREM</name>
<evidence type="ECO:0000313" key="6">
    <source>
        <dbReference type="Proteomes" id="UP000728185"/>
    </source>
</evidence>
<evidence type="ECO:0000256" key="2">
    <source>
        <dbReference type="ARBA" id="ARBA00022741"/>
    </source>
</evidence>
<dbReference type="InterPro" id="IPR007858">
    <property type="entry name" value="Dpy-30_motif"/>
</dbReference>
<proteinExistence type="predicted"/>
<comment type="caution">
    <text evidence="5">The sequence shown here is derived from an EMBL/GenBank/DDBJ whole genome shotgun (WGS) entry which is preliminary data.</text>
</comment>
<protein>
    <submittedName>
        <fullName evidence="5">Adenylate kinase 7</fullName>
    </submittedName>
</protein>
<organism evidence="5 6">
    <name type="scientific">Fasciolopsis buskii</name>
    <dbReference type="NCBI Taxonomy" id="27845"/>
    <lineage>
        <taxon>Eukaryota</taxon>
        <taxon>Metazoa</taxon>
        <taxon>Spiralia</taxon>
        <taxon>Lophotrochozoa</taxon>
        <taxon>Platyhelminthes</taxon>
        <taxon>Trematoda</taxon>
        <taxon>Digenea</taxon>
        <taxon>Plagiorchiida</taxon>
        <taxon>Echinostomata</taxon>
        <taxon>Echinostomatoidea</taxon>
        <taxon>Fasciolidae</taxon>
        <taxon>Fasciolopsis</taxon>
    </lineage>
</organism>
<dbReference type="Pfam" id="PF00406">
    <property type="entry name" value="ADK"/>
    <property type="match status" value="1"/>
</dbReference>
<evidence type="ECO:0000313" key="5">
    <source>
        <dbReference type="EMBL" id="KAA0185607.1"/>
    </source>
</evidence>
<evidence type="ECO:0000256" key="4">
    <source>
        <dbReference type="SAM" id="MobiDB-lite"/>
    </source>
</evidence>
<keyword evidence="6" id="KW-1185">Reference proteome</keyword>
<reference evidence="5" key="1">
    <citation type="submission" date="2019-05" db="EMBL/GenBank/DDBJ databases">
        <title>Annotation for the trematode Fasciolopsis buski.</title>
        <authorList>
            <person name="Choi Y.-J."/>
        </authorList>
    </citation>
    <scope>NUCLEOTIDE SEQUENCE</scope>
    <source>
        <strain evidence="5">HT</strain>
        <tissue evidence="5">Whole worm</tissue>
    </source>
</reference>
<feature type="region of interest" description="Disordered" evidence="4">
    <location>
        <begin position="372"/>
        <end position="437"/>
    </location>
</feature>
<dbReference type="GO" id="GO:0019205">
    <property type="term" value="F:nucleobase-containing compound kinase activity"/>
    <property type="evidence" value="ECO:0007669"/>
    <property type="project" value="InterPro"/>
</dbReference>
<dbReference type="InterPro" id="IPR027417">
    <property type="entry name" value="P-loop_NTPase"/>
</dbReference>
<dbReference type="Proteomes" id="UP000728185">
    <property type="component" value="Unassembled WGS sequence"/>
</dbReference>
<dbReference type="CDD" id="cd22967">
    <property type="entry name" value="DD_AK7"/>
    <property type="match status" value="1"/>
</dbReference>